<gene>
    <name evidence="2" type="ORF">UFOVP1131_95</name>
    <name evidence="3" type="ORF">UFOVP1245_91</name>
    <name evidence="4" type="ORF">UFOVP1582_87</name>
    <name evidence="1" type="ORF">UFOVP966_109</name>
</gene>
<accession>A0A6J5QU89</accession>
<evidence type="ECO:0000313" key="4">
    <source>
        <dbReference type="EMBL" id="CAB5231443.1"/>
    </source>
</evidence>
<sequence length="146" mass="16475">MRSKKEERNQEICALFLDGYTANDIGRMYGISKQRVSFILHSLGIRADEEFTTVILPDPYIVGIDFGDDLSSTMMDWSGKKILPRFDEVILTTPEAVHGSLRKLGKMDHVVAYVPVAEGAAIPGREIKSSWLVYAYPMQESRFKNS</sequence>
<reference evidence="2" key="1">
    <citation type="submission" date="2020-05" db="EMBL/GenBank/DDBJ databases">
        <authorList>
            <person name="Chiriac C."/>
            <person name="Salcher M."/>
            <person name="Ghai R."/>
            <person name="Kavagutti S V."/>
        </authorList>
    </citation>
    <scope>NUCLEOTIDE SEQUENCE</scope>
</reference>
<name>A0A6J5QU89_9CAUD</name>
<evidence type="ECO:0000313" key="1">
    <source>
        <dbReference type="EMBL" id="CAB4175053.1"/>
    </source>
</evidence>
<dbReference type="EMBL" id="LR796919">
    <property type="protein sequence ID" value="CAB4175053.1"/>
    <property type="molecule type" value="Genomic_DNA"/>
</dbReference>
<dbReference type="EMBL" id="LR797071">
    <property type="protein sequence ID" value="CAB4184981.1"/>
    <property type="molecule type" value="Genomic_DNA"/>
</dbReference>
<proteinExistence type="predicted"/>
<dbReference type="EMBL" id="LR798428">
    <property type="protein sequence ID" value="CAB5231443.1"/>
    <property type="molecule type" value="Genomic_DNA"/>
</dbReference>
<evidence type="ECO:0000313" key="3">
    <source>
        <dbReference type="EMBL" id="CAB4192808.1"/>
    </source>
</evidence>
<dbReference type="Gene3D" id="1.10.10.60">
    <property type="entry name" value="Homeodomain-like"/>
    <property type="match status" value="1"/>
</dbReference>
<evidence type="ECO:0000313" key="2">
    <source>
        <dbReference type="EMBL" id="CAB4184981.1"/>
    </source>
</evidence>
<protein>
    <submittedName>
        <fullName evidence="2">Uncharacterized protein</fullName>
    </submittedName>
</protein>
<organism evidence="2">
    <name type="scientific">uncultured Caudovirales phage</name>
    <dbReference type="NCBI Taxonomy" id="2100421"/>
    <lineage>
        <taxon>Viruses</taxon>
        <taxon>Duplodnaviria</taxon>
        <taxon>Heunggongvirae</taxon>
        <taxon>Uroviricota</taxon>
        <taxon>Caudoviricetes</taxon>
        <taxon>Peduoviridae</taxon>
        <taxon>Maltschvirus</taxon>
        <taxon>Maltschvirus maltsch</taxon>
    </lineage>
</organism>
<dbReference type="EMBL" id="LR797185">
    <property type="protein sequence ID" value="CAB4192808.1"/>
    <property type="molecule type" value="Genomic_DNA"/>
</dbReference>